<reference evidence="1 2" key="1">
    <citation type="submission" date="2016-07" db="EMBL/GenBank/DDBJ databases">
        <title>Genome and transcriptome analysis of iron-reducing fermentative bacteria Anoxybacter fermentans.</title>
        <authorList>
            <person name="Zeng X."/>
            <person name="Shao Z."/>
        </authorList>
    </citation>
    <scope>NUCLEOTIDE SEQUENCE [LARGE SCALE GENOMIC DNA]</scope>
    <source>
        <strain evidence="1 2">DY22613</strain>
    </source>
</reference>
<dbReference type="KEGG" id="aft:BBF96_05350"/>
<dbReference type="AlphaFoldDB" id="A0A3Q9HRF6"/>
<sequence>MIKISEFGLITEKEMKCFKSLEYDELMDWQFNLMQDLIDTSNDIIHKEYKDDIILQQGLIMIRLMILLNMVNNTIIVRFPDSRMADFIREQYTICKKPVSDLITEEINELKEHFDELKEILNVDFKNENRRMAGVNMVNRIATLNLREYEDALNRIFKEPEKV</sequence>
<dbReference type="RefSeq" id="WP_127016203.1">
    <property type="nucleotide sequence ID" value="NZ_CP016379.1"/>
</dbReference>
<accession>A0A3Q9HRF6</accession>
<dbReference type="Proteomes" id="UP000267250">
    <property type="component" value="Chromosome"/>
</dbReference>
<evidence type="ECO:0000313" key="1">
    <source>
        <dbReference type="EMBL" id="AZR72865.1"/>
    </source>
</evidence>
<dbReference type="OrthoDB" id="2112693at2"/>
<dbReference type="EMBL" id="CP016379">
    <property type="protein sequence ID" value="AZR72865.1"/>
    <property type="molecule type" value="Genomic_DNA"/>
</dbReference>
<proteinExistence type="predicted"/>
<gene>
    <name evidence="1" type="ORF">BBF96_05350</name>
</gene>
<organism evidence="1 2">
    <name type="scientific">Anoxybacter fermentans</name>
    <dbReference type="NCBI Taxonomy" id="1323375"/>
    <lineage>
        <taxon>Bacteria</taxon>
        <taxon>Bacillati</taxon>
        <taxon>Bacillota</taxon>
        <taxon>Clostridia</taxon>
        <taxon>Halanaerobiales</taxon>
        <taxon>Anoxybacter</taxon>
    </lineage>
</organism>
<name>A0A3Q9HRF6_9FIRM</name>
<evidence type="ECO:0000313" key="2">
    <source>
        <dbReference type="Proteomes" id="UP000267250"/>
    </source>
</evidence>
<keyword evidence="2" id="KW-1185">Reference proteome</keyword>
<protein>
    <submittedName>
        <fullName evidence="1">Uncharacterized protein</fullName>
    </submittedName>
</protein>